<evidence type="ECO:0000256" key="4">
    <source>
        <dbReference type="SAM" id="MobiDB-lite"/>
    </source>
</evidence>
<dbReference type="PROSITE" id="PS50297">
    <property type="entry name" value="ANK_REP_REGION"/>
    <property type="match status" value="1"/>
</dbReference>
<dbReference type="SUPFAM" id="SSF48403">
    <property type="entry name" value="Ankyrin repeat"/>
    <property type="match status" value="1"/>
</dbReference>
<evidence type="ECO:0000313" key="6">
    <source>
        <dbReference type="Proteomes" id="UP001412239"/>
    </source>
</evidence>
<proteinExistence type="predicted"/>
<dbReference type="PANTHER" id="PTHR24198">
    <property type="entry name" value="ANKYRIN REPEAT AND PROTEIN KINASE DOMAIN-CONTAINING PROTEIN"/>
    <property type="match status" value="1"/>
</dbReference>
<evidence type="ECO:0000313" key="5">
    <source>
        <dbReference type="EMBL" id="CUS09704.1"/>
    </source>
</evidence>
<feature type="repeat" description="ANK" evidence="3">
    <location>
        <begin position="114"/>
        <end position="138"/>
    </location>
</feature>
<keyword evidence="1" id="KW-0677">Repeat</keyword>
<evidence type="ECO:0000256" key="3">
    <source>
        <dbReference type="PROSITE-ProRule" id="PRU00023"/>
    </source>
</evidence>
<dbReference type="Proteomes" id="UP001412239">
    <property type="component" value="Unassembled WGS sequence"/>
</dbReference>
<dbReference type="AlphaFoldDB" id="A0A292PRF8"/>
<reference evidence="5" key="1">
    <citation type="submission" date="2015-10" db="EMBL/GenBank/DDBJ databases">
        <authorList>
            <person name="Regsiter A."/>
            <person name="william w."/>
        </authorList>
    </citation>
    <scope>NUCLEOTIDE SEQUENCE</scope>
    <source>
        <strain evidence="5">Montdore</strain>
    </source>
</reference>
<dbReference type="PROSITE" id="PS50088">
    <property type="entry name" value="ANK_REPEAT"/>
    <property type="match status" value="1"/>
</dbReference>
<dbReference type="Gene3D" id="1.25.40.20">
    <property type="entry name" value="Ankyrin repeat-containing domain"/>
    <property type="match status" value="1"/>
</dbReference>
<evidence type="ECO:0000256" key="1">
    <source>
        <dbReference type="ARBA" id="ARBA00022737"/>
    </source>
</evidence>
<evidence type="ECO:0000256" key="2">
    <source>
        <dbReference type="ARBA" id="ARBA00023043"/>
    </source>
</evidence>
<organism evidence="5 6">
    <name type="scientific">Tuber aestivum</name>
    <name type="common">summer truffle</name>
    <dbReference type="NCBI Taxonomy" id="59557"/>
    <lineage>
        <taxon>Eukaryota</taxon>
        <taxon>Fungi</taxon>
        <taxon>Dikarya</taxon>
        <taxon>Ascomycota</taxon>
        <taxon>Pezizomycotina</taxon>
        <taxon>Pezizomycetes</taxon>
        <taxon>Pezizales</taxon>
        <taxon>Tuberaceae</taxon>
        <taxon>Tuber</taxon>
    </lineage>
</organism>
<dbReference type="PANTHER" id="PTHR24198:SF165">
    <property type="entry name" value="ANKYRIN REPEAT-CONTAINING PROTEIN-RELATED"/>
    <property type="match status" value="1"/>
</dbReference>
<keyword evidence="6" id="KW-1185">Reference proteome</keyword>
<dbReference type="SMART" id="SM00248">
    <property type="entry name" value="ANK"/>
    <property type="match status" value="3"/>
</dbReference>
<dbReference type="EMBL" id="LN891072">
    <property type="protein sequence ID" value="CUS09704.1"/>
    <property type="molecule type" value="Genomic_DNA"/>
</dbReference>
<gene>
    <name evidence="5" type="ORF">GSTUAT00006251001</name>
</gene>
<keyword evidence="2 3" id="KW-0040">ANK repeat</keyword>
<name>A0A292PRF8_9PEZI</name>
<protein>
    <submittedName>
        <fullName evidence="5">Uncharacterized protein</fullName>
    </submittedName>
</protein>
<feature type="region of interest" description="Disordered" evidence="4">
    <location>
        <begin position="178"/>
        <end position="227"/>
    </location>
</feature>
<sequence>MPHYLQQSTRKSDLPIPLDYRVIDVLLDHCRKGDITELQQLLFVLVNESPPSVMPLDLLTASKGKESLNNTLHMAAANGHYEVARYLLTLLPKATPANPNPIKPHPFVAQRNSSGNTPLHWAALNGHLDIVKLLMDRGGADPLVANNAGHNVLFEAQSAGKEDVAKFLLETCPELAAPVGRTEEGEAAEEGEGAGKGKEPETQPVTGGMEELNVSAGDTKTGEAGSA</sequence>
<accession>A0A292PRF8</accession>
<dbReference type="InterPro" id="IPR036770">
    <property type="entry name" value="Ankyrin_rpt-contain_sf"/>
</dbReference>
<dbReference type="Pfam" id="PF12796">
    <property type="entry name" value="Ank_2"/>
    <property type="match status" value="1"/>
</dbReference>
<dbReference type="InterPro" id="IPR002110">
    <property type="entry name" value="Ankyrin_rpt"/>
</dbReference>